<evidence type="ECO:0000256" key="1">
    <source>
        <dbReference type="SAM" id="MobiDB-lite"/>
    </source>
</evidence>
<feature type="region of interest" description="Disordered" evidence="1">
    <location>
        <begin position="1"/>
        <end position="73"/>
    </location>
</feature>
<protein>
    <submittedName>
        <fullName evidence="2">Uncharacterized protein</fullName>
    </submittedName>
</protein>
<dbReference type="Proteomes" id="UP000575985">
    <property type="component" value="Unassembled WGS sequence"/>
</dbReference>
<evidence type="ECO:0000313" key="2">
    <source>
        <dbReference type="EMBL" id="NYI94912.1"/>
    </source>
</evidence>
<feature type="region of interest" description="Disordered" evidence="1">
    <location>
        <begin position="155"/>
        <end position="186"/>
    </location>
</feature>
<reference evidence="2 3" key="1">
    <citation type="submission" date="2020-07" db="EMBL/GenBank/DDBJ databases">
        <title>Sequencing the genomes of 1000 actinobacteria strains.</title>
        <authorList>
            <person name="Klenk H.-P."/>
        </authorList>
    </citation>
    <scope>NUCLEOTIDE SEQUENCE [LARGE SCALE GENOMIC DNA]</scope>
    <source>
        <strain evidence="2 3">DSM 45927</strain>
    </source>
</reference>
<evidence type="ECO:0000313" key="3">
    <source>
        <dbReference type="Proteomes" id="UP000575985"/>
    </source>
</evidence>
<name>A0A853BK44_9ACTN</name>
<feature type="compositionally biased region" description="Basic and acidic residues" evidence="1">
    <location>
        <begin position="58"/>
        <end position="67"/>
    </location>
</feature>
<accession>A0A853BK44</accession>
<comment type="caution">
    <text evidence="2">The sequence shown here is derived from an EMBL/GenBank/DDBJ whole genome shotgun (WGS) entry which is preliminary data.</text>
</comment>
<dbReference type="EMBL" id="JACCFO010000001">
    <property type="protein sequence ID" value="NYI94912.1"/>
    <property type="molecule type" value="Genomic_DNA"/>
</dbReference>
<proteinExistence type="predicted"/>
<sequence>MRARVPMWPRPDPDAQARPAAGRPRSAHGNGARGVGSGECGMHRGRGECSRPHGRQARGHDGDEARVGRSPVPADCGWVGGGGGGGPAGRSPVRAVGGCGCVGAARGAGGSAGRSSGPEVVAGWATGRRGWQGLATPSSAWPRVIEVARERQRRQGSGWAVTGPGGRGLRLRRGGEGRGGPAGRSSVLAVGGCDGSEGVRGLVALSSAPGPGWSRWRRGGEGRGVGLGGPPFRWLRPGGKARQARGRPGRSRLSGLVARQGVANRYIVGPRPLALGCIAPFALSFDCHAQILEAAGHPRRPHGETISGLQGVLCPLCRFSTATSVG</sequence>
<dbReference type="AlphaFoldDB" id="A0A853BK44"/>
<keyword evidence="3" id="KW-1185">Reference proteome</keyword>
<organism evidence="2 3">
    <name type="scientific">Streptomonospora nanhaiensis</name>
    <dbReference type="NCBI Taxonomy" id="1323731"/>
    <lineage>
        <taxon>Bacteria</taxon>
        <taxon>Bacillati</taxon>
        <taxon>Actinomycetota</taxon>
        <taxon>Actinomycetes</taxon>
        <taxon>Streptosporangiales</taxon>
        <taxon>Nocardiopsidaceae</taxon>
        <taxon>Streptomonospora</taxon>
    </lineage>
</organism>
<feature type="compositionally biased region" description="Low complexity" evidence="1">
    <location>
        <begin position="14"/>
        <end position="24"/>
    </location>
</feature>
<gene>
    <name evidence="2" type="ORF">HNR12_001189</name>
</gene>
<feature type="compositionally biased region" description="Basic and acidic residues" evidence="1">
    <location>
        <begin position="41"/>
        <end position="51"/>
    </location>
</feature>